<dbReference type="EMBL" id="QBIY01011987">
    <property type="protein sequence ID" value="RXN27604.1"/>
    <property type="molecule type" value="Genomic_DNA"/>
</dbReference>
<dbReference type="InterPro" id="IPR036420">
    <property type="entry name" value="BRCT_dom_sf"/>
</dbReference>
<name>A0A498N7D5_LABRO</name>
<sequence length="106" mass="11914">MTGKTTSTAFLKDVVAYVDVWSASRTEDYSDPFIQQLMDMGAEVSKTLNKQVTHVVFKHGRPSTWKKAQKMGVRIVSVHWVARRSFSAEMYLSESSIDWVVDGAAP</sequence>
<dbReference type="InterPro" id="IPR022047">
    <property type="entry name" value="Microcephalin-like"/>
</dbReference>
<evidence type="ECO:0000313" key="2">
    <source>
        <dbReference type="EMBL" id="RXN27604.1"/>
    </source>
</evidence>
<dbReference type="SUPFAM" id="SSF52113">
    <property type="entry name" value="BRCT domain"/>
    <property type="match status" value="1"/>
</dbReference>
<feature type="domain" description="BRCT" evidence="1">
    <location>
        <begin position="6"/>
        <end position="81"/>
    </location>
</feature>
<dbReference type="InterPro" id="IPR001357">
    <property type="entry name" value="BRCT_dom"/>
</dbReference>
<dbReference type="PANTHER" id="PTHR14625:SF3">
    <property type="entry name" value="MICROCEPHALIN"/>
    <property type="match status" value="1"/>
</dbReference>
<dbReference type="AlphaFoldDB" id="A0A498N7D5"/>
<keyword evidence="3" id="KW-1185">Reference proteome</keyword>
<dbReference type="Gene3D" id="3.40.50.10190">
    <property type="entry name" value="BRCT domain"/>
    <property type="match status" value="1"/>
</dbReference>
<proteinExistence type="predicted"/>
<dbReference type="Pfam" id="PF12738">
    <property type="entry name" value="PTCB-BRCT"/>
    <property type="match status" value="1"/>
</dbReference>
<organism evidence="2 3">
    <name type="scientific">Labeo rohita</name>
    <name type="common">Indian major carp</name>
    <name type="synonym">Cyprinus rohita</name>
    <dbReference type="NCBI Taxonomy" id="84645"/>
    <lineage>
        <taxon>Eukaryota</taxon>
        <taxon>Metazoa</taxon>
        <taxon>Chordata</taxon>
        <taxon>Craniata</taxon>
        <taxon>Vertebrata</taxon>
        <taxon>Euteleostomi</taxon>
        <taxon>Actinopterygii</taxon>
        <taxon>Neopterygii</taxon>
        <taxon>Teleostei</taxon>
        <taxon>Ostariophysi</taxon>
        <taxon>Cypriniformes</taxon>
        <taxon>Cyprinidae</taxon>
        <taxon>Labeoninae</taxon>
        <taxon>Labeonini</taxon>
        <taxon>Labeo</taxon>
    </lineage>
</organism>
<dbReference type="GO" id="GO:0000278">
    <property type="term" value="P:mitotic cell cycle"/>
    <property type="evidence" value="ECO:0007669"/>
    <property type="project" value="TreeGrafter"/>
</dbReference>
<evidence type="ECO:0000313" key="3">
    <source>
        <dbReference type="Proteomes" id="UP000290572"/>
    </source>
</evidence>
<reference evidence="2 3" key="1">
    <citation type="submission" date="2018-03" db="EMBL/GenBank/DDBJ databases">
        <title>Draft genome sequence of Rohu Carp (Labeo rohita).</title>
        <authorList>
            <person name="Das P."/>
            <person name="Kushwaha B."/>
            <person name="Joshi C.G."/>
            <person name="Kumar D."/>
            <person name="Nagpure N.S."/>
            <person name="Sahoo L."/>
            <person name="Das S.P."/>
            <person name="Bit A."/>
            <person name="Patnaik S."/>
            <person name="Meher P.K."/>
            <person name="Jayasankar P."/>
            <person name="Koringa P.G."/>
            <person name="Patel N.V."/>
            <person name="Hinsu A.T."/>
            <person name="Kumar R."/>
            <person name="Pandey M."/>
            <person name="Agarwal S."/>
            <person name="Srivastava S."/>
            <person name="Singh M."/>
            <person name="Iquebal M.A."/>
            <person name="Jaiswal S."/>
            <person name="Angadi U.B."/>
            <person name="Kumar N."/>
            <person name="Raza M."/>
            <person name="Shah T.M."/>
            <person name="Rai A."/>
            <person name="Jena J.K."/>
        </authorList>
    </citation>
    <scope>NUCLEOTIDE SEQUENCE [LARGE SCALE GENOMIC DNA]</scope>
    <source>
        <strain evidence="2">DASCIFA01</strain>
        <tissue evidence="2">Testis</tissue>
    </source>
</reference>
<dbReference type="PROSITE" id="PS50172">
    <property type="entry name" value="BRCT"/>
    <property type="match status" value="1"/>
</dbReference>
<dbReference type="Proteomes" id="UP000290572">
    <property type="component" value="Unassembled WGS sequence"/>
</dbReference>
<accession>A0A498N7D5</accession>
<gene>
    <name evidence="2" type="ORF">ROHU_019889</name>
</gene>
<protein>
    <submittedName>
        <fullName evidence="2">Microcephalin isoform X1</fullName>
    </submittedName>
</protein>
<comment type="caution">
    <text evidence="2">The sequence shown here is derived from an EMBL/GenBank/DDBJ whole genome shotgun (WGS) entry which is preliminary data.</text>
</comment>
<dbReference type="PANTHER" id="PTHR14625">
    <property type="entry name" value="MICROCEPHALIN"/>
    <property type="match status" value="1"/>
</dbReference>
<dbReference type="STRING" id="84645.A0A498N7D5"/>
<evidence type="ECO:0000259" key="1">
    <source>
        <dbReference type="PROSITE" id="PS50172"/>
    </source>
</evidence>
<dbReference type="CDD" id="cd17716">
    <property type="entry name" value="BRCT_microcephalin_rpt1"/>
    <property type="match status" value="1"/>
</dbReference>